<dbReference type="VEuPathDB" id="FungiDB:CC1G_12615"/>
<protein>
    <submittedName>
        <fullName evidence="2">Uncharacterized protein</fullName>
    </submittedName>
</protein>
<feature type="compositionally biased region" description="Polar residues" evidence="1">
    <location>
        <begin position="182"/>
        <end position="194"/>
    </location>
</feature>
<proteinExistence type="predicted"/>
<feature type="compositionally biased region" description="Low complexity" evidence="1">
    <location>
        <begin position="132"/>
        <end position="142"/>
    </location>
</feature>
<reference evidence="2 3" key="1">
    <citation type="journal article" date="2010" name="Proc. Natl. Acad. Sci. U.S.A.">
        <title>Insights into evolution of multicellular fungi from the assembled chromosomes of the mushroom Coprinopsis cinerea (Coprinus cinereus).</title>
        <authorList>
            <person name="Stajich J.E."/>
            <person name="Wilke S.K."/>
            <person name="Ahren D."/>
            <person name="Au C.H."/>
            <person name="Birren B.W."/>
            <person name="Borodovsky M."/>
            <person name="Burns C."/>
            <person name="Canback B."/>
            <person name="Casselton L.A."/>
            <person name="Cheng C.K."/>
            <person name="Deng J."/>
            <person name="Dietrich F.S."/>
            <person name="Fargo D.C."/>
            <person name="Farman M.L."/>
            <person name="Gathman A.C."/>
            <person name="Goldberg J."/>
            <person name="Guigo R."/>
            <person name="Hoegger P.J."/>
            <person name="Hooker J.B."/>
            <person name="Huggins A."/>
            <person name="James T.Y."/>
            <person name="Kamada T."/>
            <person name="Kilaru S."/>
            <person name="Kodira C."/>
            <person name="Kues U."/>
            <person name="Kupfer D."/>
            <person name="Kwan H.S."/>
            <person name="Lomsadze A."/>
            <person name="Li W."/>
            <person name="Lilly W.W."/>
            <person name="Ma L.J."/>
            <person name="Mackey A.J."/>
            <person name="Manning G."/>
            <person name="Martin F."/>
            <person name="Muraguchi H."/>
            <person name="Natvig D.O."/>
            <person name="Palmerini H."/>
            <person name="Ramesh M.A."/>
            <person name="Rehmeyer C.J."/>
            <person name="Roe B.A."/>
            <person name="Shenoy N."/>
            <person name="Stanke M."/>
            <person name="Ter-Hovhannisyan V."/>
            <person name="Tunlid A."/>
            <person name="Velagapudi R."/>
            <person name="Vision T.J."/>
            <person name="Zeng Q."/>
            <person name="Zolan M.E."/>
            <person name="Pukkila P.J."/>
        </authorList>
    </citation>
    <scope>NUCLEOTIDE SEQUENCE [LARGE SCALE GENOMIC DNA]</scope>
    <source>
        <strain evidence="3">Okayama-7 / 130 / ATCC MYA-4618 / FGSC 9003</strain>
    </source>
</reference>
<dbReference type="Proteomes" id="UP000001861">
    <property type="component" value="Unassembled WGS sequence"/>
</dbReference>
<evidence type="ECO:0000313" key="2">
    <source>
        <dbReference type="EMBL" id="EAU82228.2"/>
    </source>
</evidence>
<gene>
    <name evidence="2" type="ORF">CC1G_12615</name>
</gene>
<organism evidence="2 3">
    <name type="scientific">Coprinopsis cinerea (strain Okayama-7 / 130 / ATCC MYA-4618 / FGSC 9003)</name>
    <name type="common">Inky cap fungus</name>
    <name type="synonym">Hormographiella aspergillata</name>
    <dbReference type="NCBI Taxonomy" id="240176"/>
    <lineage>
        <taxon>Eukaryota</taxon>
        <taxon>Fungi</taxon>
        <taxon>Dikarya</taxon>
        <taxon>Basidiomycota</taxon>
        <taxon>Agaricomycotina</taxon>
        <taxon>Agaricomycetes</taxon>
        <taxon>Agaricomycetidae</taxon>
        <taxon>Agaricales</taxon>
        <taxon>Agaricineae</taxon>
        <taxon>Psathyrellaceae</taxon>
        <taxon>Coprinopsis</taxon>
    </lineage>
</organism>
<dbReference type="KEGG" id="cci:CC1G_12615"/>
<feature type="compositionally biased region" description="Basic residues" evidence="1">
    <location>
        <begin position="149"/>
        <end position="162"/>
    </location>
</feature>
<sequence length="534" mass="58416">MSSETTTPQAPPSPKLITYLYEFWEYVSSIERWPEAYHAHNKKDVMSLSRRIFMLSTQEKYRDPKYIGESIWDWWRIASTYITSPETCPLASIAVAAQSKPPLLADHPRPPNLVNYVENQIRKEEEAKRKAAAAQVKTAEAPIAPPPAKPKKAAAKKASKKRATSEAGDDPPPTKKPKASVPGTNKAGTVTTALNTDVQVPKEETAASMSGAHESKPKVSSLVEQLGGGFRSVNDLPTGDVRHDLLAFQRQQRDHIPKVNEALAKYETMLDYCTREREERLKSQNQFQAYVRHANMTTETHESHFTSIFSRLGRLEDRDNVLTRMFAELTAIKQHLKSPNRTDPFDDSLIVNAFDSTFPAMGASLALAHPGPSQGHISGASQASQSSTSIAYNTFTNSSGTTRPPQASQNPPIPAPSIFGTFSDSTAVSHPSTGVPPPPQASHSTTSDRAPLGRDSFSNSPSMSPIFNTYTNPPNPNASNTFTNPDSGVSTTHPYSVQGSMDTMSATSRSNDSVHQLPPLPEFKDECNDTPDTQ</sequence>
<dbReference type="EMBL" id="AACS02000011">
    <property type="protein sequence ID" value="EAU82228.2"/>
    <property type="molecule type" value="Genomic_DNA"/>
</dbReference>
<dbReference type="AlphaFoldDB" id="A8P8J9"/>
<feature type="region of interest" description="Disordered" evidence="1">
    <location>
        <begin position="125"/>
        <end position="194"/>
    </location>
</feature>
<feature type="compositionally biased region" description="Polar residues" evidence="1">
    <location>
        <begin position="420"/>
        <end position="432"/>
    </location>
</feature>
<comment type="caution">
    <text evidence="2">The sequence shown here is derived from an EMBL/GenBank/DDBJ whole genome shotgun (WGS) entry which is preliminary data.</text>
</comment>
<keyword evidence="3" id="KW-1185">Reference proteome</keyword>
<evidence type="ECO:0000256" key="1">
    <source>
        <dbReference type="SAM" id="MobiDB-lite"/>
    </source>
</evidence>
<feature type="compositionally biased region" description="Polar residues" evidence="1">
    <location>
        <begin position="456"/>
        <end position="514"/>
    </location>
</feature>
<dbReference type="GeneID" id="6016203"/>
<evidence type="ECO:0000313" key="3">
    <source>
        <dbReference type="Proteomes" id="UP000001861"/>
    </source>
</evidence>
<feature type="region of interest" description="Disordered" evidence="1">
    <location>
        <begin position="392"/>
        <end position="534"/>
    </location>
</feature>
<feature type="compositionally biased region" description="Polar residues" evidence="1">
    <location>
        <begin position="392"/>
        <end position="410"/>
    </location>
</feature>
<dbReference type="InParanoid" id="A8P8J9"/>
<dbReference type="HOGENOM" id="CLU_509976_0_0_1"/>
<accession>A8P8J9</accession>
<dbReference type="RefSeq" id="XP_001839587.2">
    <property type="nucleotide sequence ID" value="XM_001839535.2"/>
</dbReference>
<name>A8P8J9_COPC7</name>